<organism evidence="2 3">
    <name type="scientific">Aplosporella prunicola CBS 121167</name>
    <dbReference type="NCBI Taxonomy" id="1176127"/>
    <lineage>
        <taxon>Eukaryota</taxon>
        <taxon>Fungi</taxon>
        <taxon>Dikarya</taxon>
        <taxon>Ascomycota</taxon>
        <taxon>Pezizomycotina</taxon>
        <taxon>Dothideomycetes</taxon>
        <taxon>Dothideomycetes incertae sedis</taxon>
        <taxon>Botryosphaeriales</taxon>
        <taxon>Aplosporellaceae</taxon>
        <taxon>Aplosporella</taxon>
    </lineage>
</organism>
<sequence>MRTASAPPMAPRSAPGTASTVPQLQPPAAAPSTQPQMPAAANTIREAVQQTFPSKLVFPSIQNSIYGYPRIDVSVPMSTFSSHGRYVPNMSGFGAGPPGPGYETGMQLPGQLSMENRSLSLPLAFQGSLTPPGMPTENVAGQTTAPVQSTAAVRPPMNMQNFRHHGPIDSNLILPSNVANELRDIFTSDEVTPRYTGTFQKDKSAAPSVNHTEGITNFSGTPNALSLDQSTSHGPGNIANTAQVGPGEDQPNESNPAAQKKPKSAGSQKRYQWVKGGRGGGHYINPETGETLSKEEAAARGAKPRGLTRPRDKKGARTDTGDGNKQTTTAPGAENEEAQMAGTGNQTQHALQDRFSRARSTASLESQPLDESSTIISGSALSRAESPKLQSSHGNPTSTPAATDTTTTPTLSTASNTRSNATVGARRRERAKERAV</sequence>
<dbReference type="Proteomes" id="UP000799438">
    <property type="component" value="Unassembled WGS sequence"/>
</dbReference>
<feature type="region of interest" description="Disordered" evidence="1">
    <location>
        <begin position="1"/>
        <end position="39"/>
    </location>
</feature>
<keyword evidence="3" id="KW-1185">Reference proteome</keyword>
<feature type="compositionally biased region" description="Basic and acidic residues" evidence="1">
    <location>
        <begin position="309"/>
        <end position="322"/>
    </location>
</feature>
<feature type="region of interest" description="Disordered" evidence="1">
    <location>
        <begin position="198"/>
        <end position="436"/>
    </location>
</feature>
<reference evidence="2" key="1">
    <citation type="journal article" date="2020" name="Stud. Mycol.">
        <title>101 Dothideomycetes genomes: a test case for predicting lifestyles and emergence of pathogens.</title>
        <authorList>
            <person name="Haridas S."/>
            <person name="Albert R."/>
            <person name="Binder M."/>
            <person name="Bloem J."/>
            <person name="Labutti K."/>
            <person name="Salamov A."/>
            <person name="Andreopoulos B."/>
            <person name="Baker S."/>
            <person name="Barry K."/>
            <person name="Bills G."/>
            <person name="Bluhm B."/>
            <person name="Cannon C."/>
            <person name="Castanera R."/>
            <person name="Culley D."/>
            <person name="Daum C."/>
            <person name="Ezra D."/>
            <person name="Gonzalez J."/>
            <person name="Henrissat B."/>
            <person name="Kuo A."/>
            <person name="Liang C."/>
            <person name="Lipzen A."/>
            <person name="Lutzoni F."/>
            <person name="Magnuson J."/>
            <person name="Mondo S."/>
            <person name="Nolan M."/>
            <person name="Ohm R."/>
            <person name="Pangilinan J."/>
            <person name="Park H.-J."/>
            <person name="Ramirez L."/>
            <person name="Alfaro M."/>
            <person name="Sun H."/>
            <person name="Tritt A."/>
            <person name="Yoshinaga Y."/>
            <person name="Zwiers L.-H."/>
            <person name="Turgeon B."/>
            <person name="Goodwin S."/>
            <person name="Spatafora J."/>
            <person name="Crous P."/>
            <person name="Grigoriev I."/>
        </authorList>
    </citation>
    <scope>NUCLEOTIDE SEQUENCE</scope>
    <source>
        <strain evidence="2">CBS 121167</strain>
    </source>
</reference>
<feature type="compositionally biased region" description="Polar residues" evidence="1">
    <location>
        <begin position="207"/>
        <end position="243"/>
    </location>
</feature>
<evidence type="ECO:0000313" key="2">
    <source>
        <dbReference type="EMBL" id="KAF2137180.1"/>
    </source>
</evidence>
<dbReference type="AlphaFoldDB" id="A0A6A6AZH2"/>
<evidence type="ECO:0000313" key="3">
    <source>
        <dbReference type="Proteomes" id="UP000799438"/>
    </source>
</evidence>
<feature type="compositionally biased region" description="Low complexity" evidence="1">
    <location>
        <begin position="30"/>
        <end position="39"/>
    </location>
</feature>
<gene>
    <name evidence="2" type="ORF">K452DRAFT_291843</name>
</gene>
<name>A0A6A6AZH2_9PEZI</name>
<accession>A0A6A6AZH2</accession>
<feature type="compositionally biased region" description="Low complexity" evidence="1">
    <location>
        <begin position="396"/>
        <end position="417"/>
    </location>
</feature>
<dbReference type="GeneID" id="54298753"/>
<evidence type="ECO:0000256" key="1">
    <source>
        <dbReference type="SAM" id="MobiDB-lite"/>
    </source>
</evidence>
<feature type="compositionally biased region" description="Low complexity" evidence="1">
    <location>
        <begin position="1"/>
        <end position="15"/>
    </location>
</feature>
<feature type="compositionally biased region" description="Polar residues" evidence="1">
    <location>
        <begin position="358"/>
        <end position="380"/>
    </location>
</feature>
<protein>
    <submittedName>
        <fullName evidence="2">Uncharacterized protein</fullName>
    </submittedName>
</protein>
<proteinExistence type="predicted"/>
<dbReference type="RefSeq" id="XP_033392898.1">
    <property type="nucleotide sequence ID" value="XM_033541257.1"/>
</dbReference>
<dbReference type="EMBL" id="ML995506">
    <property type="protein sequence ID" value="KAF2137180.1"/>
    <property type="molecule type" value="Genomic_DNA"/>
</dbReference>